<feature type="transmembrane region" description="Helical" evidence="10">
    <location>
        <begin position="261"/>
        <end position="277"/>
    </location>
</feature>
<protein>
    <submittedName>
        <fullName evidence="13">Bromo domain-containing protein</fullName>
    </submittedName>
</protein>
<dbReference type="WBParaSite" id="Hba_08326">
    <property type="protein sequence ID" value="Hba_08326"/>
    <property type="gene ID" value="Hba_08326"/>
</dbReference>
<evidence type="ECO:0000256" key="9">
    <source>
        <dbReference type="SAM" id="MobiDB-lite"/>
    </source>
</evidence>
<name>A0A1I7WT51_HETBA</name>
<dbReference type="GO" id="GO:0006338">
    <property type="term" value="P:chromatin remodeling"/>
    <property type="evidence" value="ECO:0007669"/>
    <property type="project" value="InterPro"/>
</dbReference>
<sequence length="453" mass="54325">MMSSKRKRLIETVENSPPVGTPAPKKRKGRISVKEKEKITEEVCSLKYVISSIRLVHYSFLLKNIPTRYFTQKIAFYVVKIISRADPEYYKQVKSPIDLTRIQQKLKTEEYRSFDEFCEDVELLVENSKSYYKVILQLLLVKSLDNMEVIVFFNVCRWFNQFSGKGSEIYRDAYALMQFFKEKRDQVLEKGVHPKRYFNSQFSCKCIFFFSYYPDYYDEIARPISLFMINKKLKRNDYQSFDQLFRDFMQVIFMMFHRNTCIYYFLCCRFFRFIFWLKTKLPQKEKRIRHSNGSAVPTSFNLANGYSYGILSIYYVSIVFNLLLVRLPEEQQRMWQVNNVLYAKHNYITVLDGFIYLGCSFITTCSSREKKKILTSKVDSKNLWEDVEKQKKMKHALDAEIERRESNDQEIEKQPILLFHNKCPTSGMKMEMLWSVGNGYIDRMRHFIWFDII</sequence>
<dbReference type="SUPFAM" id="SSF47370">
    <property type="entry name" value="Bromodomain"/>
    <property type="match status" value="2"/>
</dbReference>
<feature type="domain" description="Bromo" evidence="11">
    <location>
        <begin position="70"/>
        <end position="131"/>
    </location>
</feature>
<keyword evidence="7" id="KW-0539">Nucleus</keyword>
<evidence type="ECO:0000256" key="8">
    <source>
        <dbReference type="PROSITE-ProRule" id="PRU00035"/>
    </source>
</evidence>
<evidence type="ECO:0000256" key="2">
    <source>
        <dbReference type="ARBA" id="ARBA00022737"/>
    </source>
</evidence>
<evidence type="ECO:0000256" key="4">
    <source>
        <dbReference type="ARBA" id="ARBA00023015"/>
    </source>
</evidence>
<keyword evidence="10" id="KW-0812">Transmembrane</keyword>
<feature type="transmembrane region" description="Helical" evidence="10">
    <location>
        <begin position="306"/>
        <end position="325"/>
    </location>
</feature>
<dbReference type="PRINTS" id="PR00503">
    <property type="entry name" value="BROMODOMAIN"/>
</dbReference>
<keyword evidence="12" id="KW-1185">Reference proteome</keyword>
<evidence type="ECO:0000313" key="12">
    <source>
        <dbReference type="Proteomes" id="UP000095283"/>
    </source>
</evidence>
<keyword evidence="10" id="KW-1133">Transmembrane helix</keyword>
<dbReference type="AlphaFoldDB" id="A0A1I7WT51"/>
<keyword evidence="3" id="KW-0156">Chromatin regulator</keyword>
<dbReference type="SMART" id="SM00297">
    <property type="entry name" value="BROMO"/>
    <property type="match status" value="1"/>
</dbReference>
<evidence type="ECO:0000313" key="13">
    <source>
        <dbReference type="WBParaSite" id="Hba_08326"/>
    </source>
</evidence>
<keyword evidence="4" id="KW-0805">Transcription regulation</keyword>
<dbReference type="Pfam" id="PF00439">
    <property type="entry name" value="Bromodomain"/>
    <property type="match status" value="2"/>
</dbReference>
<dbReference type="PANTHER" id="PTHR16062:SF19">
    <property type="entry name" value="PROTEIN POLYBROMO-1"/>
    <property type="match status" value="1"/>
</dbReference>
<proteinExistence type="predicted"/>
<comment type="subcellular location">
    <subcellularLocation>
        <location evidence="1">Nucleus</location>
    </subcellularLocation>
</comment>
<feature type="region of interest" description="Disordered" evidence="9">
    <location>
        <begin position="1"/>
        <end position="31"/>
    </location>
</feature>
<evidence type="ECO:0000256" key="5">
    <source>
        <dbReference type="ARBA" id="ARBA00023117"/>
    </source>
</evidence>
<dbReference type="Proteomes" id="UP000095283">
    <property type="component" value="Unplaced"/>
</dbReference>
<dbReference type="PROSITE" id="PS50014">
    <property type="entry name" value="BROMODOMAIN_2"/>
    <property type="match status" value="2"/>
</dbReference>
<evidence type="ECO:0000256" key="6">
    <source>
        <dbReference type="ARBA" id="ARBA00023163"/>
    </source>
</evidence>
<dbReference type="GO" id="GO:0016586">
    <property type="term" value="C:RSC-type complex"/>
    <property type="evidence" value="ECO:0007669"/>
    <property type="project" value="InterPro"/>
</dbReference>
<keyword evidence="6" id="KW-0804">Transcription</keyword>
<dbReference type="InterPro" id="IPR036427">
    <property type="entry name" value="Bromodomain-like_sf"/>
</dbReference>
<dbReference type="Gene3D" id="1.20.920.10">
    <property type="entry name" value="Bromodomain-like"/>
    <property type="match status" value="2"/>
</dbReference>
<dbReference type="GO" id="GO:0006368">
    <property type="term" value="P:transcription elongation by RNA polymerase II"/>
    <property type="evidence" value="ECO:0007669"/>
    <property type="project" value="TreeGrafter"/>
</dbReference>
<dbReference type="GO" id="GO:0003682">
    <property type="term" value="F:chromatin binding"/>
    <property type="evidence" value="ECO:0007669"/>
    <property type="project" value="TreeGrafter"/>
</dbReference>
<keyword evidence="5 8" id="KW-0103">Bromodomain</keyword>
<accession>A0A1I7WT51</accession>
<keyword evidence="2" id="KW-0677">Repeat</keyword>
<dbReference type="PANTHER" id="PTHR16062">
    <property type="entry name" value="SWI/SNF-RELATED"/>
    <property type="match status" value="1"/>
</dbReference>
<evidence type="ECO:0000256" key="10">
    <source>
        <dbReference type="SAM" id="Phobius"/>
    </source>
</evidence>
<reference evidence="13" key="1">
    <citation type="submission" date="2016-11" db="UniProtKB">
        <authorList>
            <consortium name="WormBaseParasite"/>
        </authorList>
    </citation>
    <scope>IDENTIFICATION</scope>
</reference>
<evidence type="ECO:0000259" key="11">
    <source>
        <dbReference type="PROSITE" id="PS50014"/>
    </source>
</evidence>
<dbReference type="InterPro" id="IPR001487">
    <property type="entry name" value="Bromodomain"/>
</dbReference>
<evidence type="ECO:0000256" key="7">
    <source>
        <dbReference type="ARBA" id="ARBA00023242"/>
    </source>
</evidence>
<evidence type="ECO:0000256" key="1">
    <source>
        <dbReference type="ARBA" id="ARBA00004123"/>
    </source>
</evidence>
<feature type="domain" description="Bromo" evidence="11">
    <location>
        <begin position="190"/>
        <end position="252"/>
    </location>
</feature>
<keyword evidence="10" id="KW-0472">Membrane</keyword>
<dbReference type="InterPro" id="IPR037382">
    <property type="entry name" value="Rsc/polybromo"/>
</dbReference>
<organism evidence="12 13">
    <name type="scientific">Heterorhabditis bacteriophora</name>
    <name type="common">Entomopathogenic nematode worm</name>
    <dbReference type="NCBI Taxonomy" id="37862"/>
    <lineage>
        <taxon>Eukaryota</taxon>
        <taxon>Metazoa</taxon>
        <taxon>Ecdysozoa</taxon>
        <taxon>Nematoda</taxon>
        <taxon>Chromadorea</taxon>
        <taxon>Rhabditida</taxon>
        <taxon>Rhabditina</taxon>
        <taxon>Rhabditomorpha</taxon>
        <taxon>Strongyloidea</taxon>
        <taxon>Heterorhabditidae</taxon>
        <taxon>Heterorhabditis</taxon>
    </lineage>
</organism>
<evidence type="ECO:0000256" key="3">
    <source>
        <dbReference type="ARBA" id="ARBA00022853"/>
    </source>
</evidence>